<dbReference type="PANTHER" id="PTHR36174">
    <property type="entry name" value="LIPID II:GLYCINE GLYCYLTRANSFERASE"/>
    <property type="match status" value="1"/>
</dbReference>
<name>D1C2W5_SPHTD</name>
<dbReference type="AlphaFoldDB" id="D1C2W5"/>
<feature type="domain" description="BioF2-like acetyltransferase" evidence="7">
    <location>
        <begin position="166"/>
        <end position="297"/>
    </location>
</feature>
<dbReference type="GO" id="GO:0071555">
    <property type="term" value="P:cell wall organization"/>
    <property type="evidence" value="ECO:0007669"/>
    <property type="project" value="UniProtKB-KW"/>
</dbReference>
<dbReference type="STRING" id="479434.Sthe_1146"/>
<keyword evidence="5" id="KW-0012">Acyltransferase</keyword>
<dbReference type="Gene3D" id="3.40.630.30">
    <property type="match status" value="1"/>
</dbReference>
<dbReference type="InParanoid" id="D1C2W5"/>
<keyword evidence="3" id="KW-0133">Cell shape</keyword>
<reference evidence="9" key="1">
    <citation type="submission" date="2009-11" db="EMBL/GenBank/DDBJ databases">
        <title>The complete chromosome 1 of Sphaerobacter thermophilus DSM 20745.</title>
        <authorList>
            <person name="Lucas S."/>
            <person name="Copeland A."/>
            <person name="Lapidus A."/>
            <person name="Glavina del Rio T."/>
            <person name="Dalin E."/>
            <person name="Tice H."/>
            <person name="Bruce D."/>
            <person name="Goodwin L."/>
            <person name="Pitluck S."/>
            <person name="Kyrpides N."/>
            <person name="Mavromatis K."/>
            <person name="Ivanova N."/>
            <person name="Mikhailova N."/>
            <person name="LaButti K.M."/>
            <person name="Clum A."/>
            <person name="Sun H.I."/>
            <person name="Brettin T."/>
            <person name="Detter J.C."/>
            <person name="Han C."/>
            <person name="Larimer F."/>
            <person name="Land M."/>
            <person name="Hauser L."/>
            <person name="Markowitz V."/>
            <person name="Cheng J.F."/>
            <person name="Hugenholtz P."/>
            <person name="Woyke T."/>
            <person name="Wu D."/>
            <person name="Steenblock K."/>
            <person name="Schneider S."/>
            <person name="Pukall R."/>
            <person name="Goeker M."/>
            <person name="Klenk H.P."/>
            <person name="Eisen J.A."/>
        </authorList>
    </citation>
    <scope>NUCLEOTIDE SEQUENCE [LARGE SCALE GENOMIC DNA]</scope>
    <source>
        <strain evidence="9">ATCC 49802 / DSM 20745 / S 6022</strain>
    </source>
</reference>
<organism evidence="8 9">
    <name type="scientific">Sphaerobacter thermophilus (strain ATCC 49802 / DSM 20745 / KCCM 41009 / NCIMB 13125 / S 6022)</name>
    <dbReference type="NCBI Taxonomy" id="479434"/>
    <lineage>
        <taxon>Bacteria</taxon>
        <taxon>Pseudomonadati</taxon>
        <taxon>Thermomicrobiota</taxon>
        <taxon>Thermomicrobia</taxon>
        <taxon>Sphaerobacterales</taxon>
        <taxon>Sphaerobacterineae</taxon>
        <taxon>Sphaerobacteraceae</taxon>
        <taxon>Sphaerobacter</taxon>
    </lineage>
</organism>
<keyword evidence="4" id="KW-0573">Peptidoglycan synthesis</keyword>
<dbReference type="GO" id="GO:0009252">
    <property type="term" value="P:peptidoglycan biosynthetic process"/>
    <property type="evidence" value="ECO:0007669"/>
    <property type="project" value="UniProtKB-KW"/>
</dbReference>
<evidence type="ECO:0000256" key="4">
    <source>
        <dbReference type="ARBA" id="ARBA00022984"/>
    </source>
</evidence>
<dbReference type="InterPro" id="IPR050644">
    <property type="entry name" value="PG_Glycine_Bridge_Synth"/>
</dbReference>
<dbReference type="GO" id="GO:0008360">
    <property type="term" value="P:regulation of cell shape"/>
    <property type="evidence" value="ECO:0007669"/>
    <property type="project" value="UniProtKB-KW"/>
</dbReference>
<keyword evidence="9" id="KW-1185">Reference proteome</keyword>
<evidence type="ECO:0000259" key="7">
    <source>
        <dbReference type="Pfam" id="PF13480"/>
    </source>
</evidence>
<evidence type="ECO:0000256" key="1">
    <source>
        <dbReference type="ARBA" id="ARBA00009943"/>
    </source>
</evidence>
<dbReference type="KEGG" id="sti:Sthe_1146"/>
<dbReference type="PROSITE" id="PS51191">
    <property type="entry name" value="FEMABX"/>
    <property type="match status" value="1"/>
</dbReference>
<dbReference type="OrthoDB" id="9785911at2"/>
<accession>D1C2W5</accession>
<protein>
    <recommendedName>
        <fullName evidence="7">BioF2-like acetyltransferase domain-containing protein</fullName>
    </recommendedName>
</protein>
<evidence type="ECO:0000313" key="8">
    <source>
        <dbReference type="EMBL" id="ACZ38582.1"/>
    </source>
</evidence>
<evidence type="ECO:0000313" key="9">
    <source>
        <dbReference type="Proteomes" id="UP000002027"/>
    </source>
</evidence>
<gene>
    <name evidence="8" type="ordered locus">Sthe_1146</name>
</gene>
<dbReference type="Proteomes" id="UP000002027">
    <property type="component" value="Chromosome 1"/>
</dbReference>
<dbReference type="InterPro" id="IPR003447">
    <property type="entry name" value="FEMABX"/>
</dbReference>
<reference evidence="8 9" key="2">
    <citation type="journal article" date="2010" name="Stand. Genomic Sci.">
        <title>Complete genome sequence of Desulfohalobium retbaense type strain (HR(100)).</title>
        <authorList>
            <person name="Spring S."/>
            <person name="Nolan M."/>
            <person name="Lapidus A."/>
            <person name="Glavina Del Rio T."/>
            <person name="Copeland A."/>
            <person name="Tice H."/>
            <person name="Cheng J.F."/>
            <person name="Lucas S."/>
            <person name="Land M."/>
            <person name="Chen F."/>
            <person name="Bruce D."/>
            <person name="Goodwin L."/>
            <person name="Pitluck S."/>
            <person name="Ivanova N."/>
            <person name="Mavromatis K."/>
            <person name="Mikhailova N."/>
            <person name="Pati A."/>
            <person name="Chen A."/>
            <person name="Palaniappan K."/>
            <person name="Hauser L."/>
            <person name="Chang Y.J."/>
            <person name="Jeffries C.D."/>
            <person name="Munk C."/>
            <person name="Kiss H."/>
            <person name="Chain P."/>
            <person name="Han C."/>
            <person name="Brettin T."/>
            <person name="Detter J.C."/>
            <person name="Schuler E."/>
            <person name="Goker M."/>
            <person name="Rohde M."/>
            <person name="Bristow J."/>
            <person name="Eisen J.A."/>
            <person name="Markowitz V."/>
            <person name="Hugenholtz P."/>
            <person name="Kyrpides N.C."/>
            <person name="Klenk H.P."/>
        </authorList>
    </citation>
    <scope>NUCLEOTIDE SEQUENCE [LARGE SCALE GENOMIC DNA]</scope>
    <source>
        <strain evidence="9">ATCC 49802 / DSM 20745 / S 6022</strain>
    </source>
</reference>
<dbReference type="EMBL" id="CP001823">
    <property type="protein sequence ID" value="ACZ38582.1"/>
    <property type="molecule type" value="Genomic_DNA"/>
</dbReference>
<keyword evidence="6" id="KW-0961">Cell wall biogenesis/degradation</keyword>
<evidence type="ECO:0000256" key="5">
    <source>
        <dbReference type="ARBA" id="ARBA00023315"/>
    </source>
</evidence>
<dbReference type="PANTHER" id="PTHR36174:SF1">
    <property type="entry name" value="LIPID II:GLYCINE GLYCYLTRANSFERASE"/>
    <property type="match status" value="1"/>
</dbReference>
<keyword evidence="2" id="KW-0808">Transferase</keyword>
<comment type="similarity">
    <text evidence="1">Belongs to the FemABX family.</text>
</comment>
<sequence>MQPVIEHRPVSTPALRVRQVDPTTDPRWAAFVASHPNGLAFHHPAWLATLADTFDFAPVHLACEDEHGALHGVLPLFYRRGLLRGRQLWSLPYTPIAGPLARSRAAVGALVRTAAELAGDTAGQRLQIHSELPDLAVNDVPFLRVDWYPNYVIDLPDRSEALRFSKSRRRGIAKAVRAGVRVRDAEGVTDVHAWYDLYVQTLRRLGHPPLPLSLFEAAWTHMRSQGLLRLLLAERSAGGRTELLGGAVLLHGSTTVTDQFAADRVDARQYHPSDLILGQAIKQAWEAGYRRYDLGSAAPDQTGLQQFKEVWGARACPLFRYFHPPTDWGTRLSSPRSRTRGQARLAAACWRRLPPAATRPLGRWIHRYL</sequence>
<dbReference type="Pfam" id="PF13480">
    <property type="entry name" value="Acetyltransf_6"/>
    <property type="match status" value="1"/>
</dbReference>
<evidence type="ECO:0000256" key="2">
    <source>
        <dbReference type="ARBA" id="ARBA00022679"/>
    </source>
</evidence>
<dbReference type="HOGENOM" id="CLU_042156_1_0_0"/>
<evidence type="ECO:0000256" key="3">
    <source>
        <dbReference type="ARBA" id="ARBA00022960"/>
    </source>
</evidence>
<dbReference type="RefSeq" id="WP_012871629.1">
    <property type="nucleotide sequence ID" value="NC_013523.1"/>
</dbReference>
<evidence type="ECO:0000256" key="6">
    <source>
        <dbReference type="ARBA" id="ARBA00023316"/>
    </source>
</evidence>
<proteinExistence type="inferred from homology"/>
<dbReference type="eggNOG" id="COG5653">
    <property type="taxonomic scope" value="Bacteria"/>
</dbReference>
<dbReference type="GO" id="GO:0016755">
    <property type="term" value="F:aminoacyltransferase activity"/>
    <property type="evidence" value="ECO:0007669"/>
    <property type="project" value="InterPro"/>
</dbReference>
<dbReference type="SUPFAM" id="SSF55729">
    <property type="entry name" value="Acyl-CoA N-acyltransferases (Nat)"/>
    <property type="match status" value="2"/>
</dbReference>
<dbReference type="InterPro" id="IPR038740">
    <property type="entry name" value="BioF2-like_GNAT_dom"/>
</dbReference>
<dbReference type="InterPro" id="IPR016181">
    <property type="entry name" value="Acyl_CoA_acyltransferase"/>
</dbReference>